<evidence type="ECO:0000313" key="1">
    <source>
        <dbReference type="EMBL" id="QRG04471.1"/>
    </source>
</evidence>
<dbReference type="Proteomes" id="UP000596427">
    <property type="component" value="Chromosome"/>
</dbReference>
<proteinExistence type="predicted"/>
<evidence type="ECO:0000313" key="2">
    <source>
        <dbReference type="Proteomes" id="UP000596427"/>
    </source>
</evidence>
<dbReference type="KEGG" id="xdi:EZH22_14770"/>
<keyword evidence="2" id="KW-1185">Reference proteome</keyword>
<dbReference type="RefSeq" id="WP_203191349.1">
    <property type="nucleotide sequence ID" value="NZ_CP063362.1"/>
</dbReference>
<protein>
    <submittedName>
        <fullName evidence="1">Uncharacterized protein</fullName>
    </submittedName>
</protein>
<dbReference type="AlphaFoldDB" id="A0A974PJQ5"/>
<gene>
    <name evidence="1" type="ORF">EZH22_14770</name>
</gene>
<sequence>MGKRIVAVRHSPDWLALTEDDTRRFLRRHGIDENLLVDFIALWDRALKVDYRTFRHEIAALSRASFSAVRGAEVMSHVALRATTPAKDDLVVFVDDDDWLAPSLFEELAAACPRPLNGIWWGSILVGPQLTTYEASQYDPIIELRPLERVIYTNNYAVTGRALNWHGYGRLFEHYHADRRFGKFWWPPKKVPKYLSAASKHPCSTVSVQFFMAQPQFRADPRRHVGRFAEQLAEAQIPAGYDWLKAPVGQVEALVRRALGE</sequence>
<reference evidence="1 2" key="1">
    <citation type="submission" date="2020-10" db="EMBL/GenBank/DDBJ databases">
        <title>Degradation of 1,4-Dioxane by Xanthobacter sp. YN2, via a Novel Group-2 Soluble Di-Iron Monooxygenase.</title>
        <authorList>
            <person name="Ma F."/>
            <person name="Wang Y."/>
            <person name="Yang J."/>
            <person name="Guo H."/>
            <person name="Su D."/>
            <person name="Yu L."/>
        </authorList>
    </citation>
    <scope>NUCLEOTIDE SEQUENCE [LARGE SCALE GENOMIC DNA]</scope>
    <source>
        <strain evidence="1 2">YN2</strain>
    </source>
</reference>
<accession>A0A974PJQ5</accession>
<name>A0A974PJQ5_9HYPH</name>
<dbReference type="EMBL" id="CP063362">
    <property type="protein sequence ID" value="QRG04471.1"/>
    <property type="molecule type" value="Genomic_DNA"/>
</dbReference>
<organism evidence="1 2">
    <name type="scientific">Xanthobacter dioxanivorans</name>
    <dbReference type="NCBI Taxonomy" id="2528964"/>
    <lineage>
        <taxon>Bacteria</taxon>
        <taxon>Pseudomonadati</taxon>
        <taxon>Pseudomonadota</taxon>
        <taxon>Alphaproteobacteria</taxon>
        <taxon>Hyphomicrobiales</taxon>
        <taxon>Xanthobacteraceae</taxon>
        <taxon>Xanthobacter</taxon>
    </lineage>
</organism>